<dbReference type="GO" id="GO:0032259">
    <property type="term" value="P:methylation"/>
    <property type="evidence" value="ECO:0007669"/>
    <property type="project" value="UniProtKB-KW"/>
</dbReference>
<proteinExistence type="predicted"/>
<dbReference type="CDD" id="cd02440">
    <property type="entry name" value="AdoMet_MTases"/>
    <property type="match status" value="1"/>
</dbReference>
<gene>
    <name evidence="1" type="ORF">FH608_008025</name>
</gene>
<evidence type="ECO:0000313" key="1">
    <source>
        <dbReference type="EMBL" id="KAB8196648.1"/>
    </source>
</evidence>
<dbReference type="InterPro" id="IPR029063">
    <property type="entry name" value="SAM-dependent_MTases_sf"/>
</dbReference>
<keyword evidence="1" id="KW-0808">Transferase</keyword>
<keyword evidence="1" id="KW-0489">Methyltransferase</keyword>
<dbReference type="SUPFAM" id="SSF53335">
    <property type="entry name" value="S-adenosyl-L-methionine-dependent methyltransferases"/>
    <property type="match status" value="1"/>
</dbReference>
<dbReference type="PANTHER" id="PTHR43167:SF1">
    <property type="entry name" value="PUTATIVE (AFU_ORTHOLOGUE AFUA_6G01830)-RELATED"/>
    <property type="match status" value="1"/>
</dbReference>
<evidence type="ECO:0000313" key="2">
    <source>
        <dbReference type="Proteomes" id="UP000312512"/>
    </source>
</evidence>
<dbReference type="Proteomes" id="UP000312512">
    <property type="component" value="Unassembled WGS sequence"/>
</dbReference>
<dbReference type="Pfam" id="PF13578">
    <property type="entry name" value="Methyltransf_24"/>
    <property type="match status" value="1"/>
</dbReference>
<protein>
    <submittedName>
        <fullName evidence="1">SAM-dependent methyltransferase</fullName>
    </submittedName>
</protein>
<dbReference type="GO" id="GO:0008168">
    <property type="term" value="F:methyltransferase activity"/>
    <property type="evidence" value="ECO:0007669"/>
    <property type="project" value="UniProtKB-KW"/>
</dbReference>
<dbReference type="AlphaFoldDB" id="A0A5C4WUV4"/>
<name>A0A5C4WUV4_9ACTN</name>
<dbReference type="OrthoDB" id="484536at2"/>
<dbReference type="EMBL" id="VDLX02000002">
    <property type="protein sequence ID" value="KAB8196648.1"/>
    <property type="molecule type" value="Genomic_DNA"/>
</dbReference>
<keyword evidence="2" id="KW-1185">Reference proteome</keyword>
<organism evidence="1 2">
    <name type="scientific">Nonomuraea phyllanthi</name>
    <dbReference type="NCBI Taxonomy" id="2219224"/>
    <lineage>
        <taxon>Bacteria</taxon>
        <taxon>Bacillati</taxon>
        <taxon>Actinomycetota</taxon>
        <taxon>Actinomycetes</taxon>
        <taxon>Streptosporangiales</taxon>
        <taxon>Streptosporangiaceae</taxon>
        <taxon>Nonomuraea</taxon>
    </lineage>
</organism>
<comment type="caution">
    <text evidence="1">The sequence shown here is derived from an EMBL/GenBank/DDBJ whole genome shotgun (WGS) entry which is preliminary data.</text>
</comment>
<dbReference type="Gene3D" id="3.40.50.150">
    <property type="entry name" value="Vaccinia Virus protein VP39"/>
    <property type="match status" value="1"/>
</dbReference>
<reference evidence="1 2" key="1">
    <citation type="submission" date="2019-10" db="EMBL/GenBank/DDBJ databases">
        <title>Nonomuraea sp. nov., isolated from Phyllanthus amarus.</title>
        <authorList>
            <person name="Klykleung N."/>
            <person name="Tanasupawat S."/>
        </authorList>
    </citation>
    <scope>NUCLEOTIDE SEQUENCE [LARGE SCALE GENOMIC DNA]</scope>
    <source>
        <strain evidence="1 2">PA1-10</strain>
    </source>
</reference>
<dbReference type="RefSeq" id="WP_139629709.1">
    <property type="nucleotide sequence ID" value="NZ_VDLX02000002.1"/>
</dbReference>
<dbReference type="PANTHER" id="PTHR43167">
    <property type="entry name" value="PUTATIVE (AFU_ORTHOLOGUE AFUA_6G01830)-RELATED"/>
    <property type="match status" value="1"/>
</dbReference>
<accession>A0A5C4WUV4</accession>
<sequence length="186" mass="19430">MSSTTPPLVTAALDRAGDFAHSCDPAVGRLLAALAAHVPQDGRVLELGTGVGVGLAWLASGLLPRTDATVTTVESDAERAARTATGDWPPFVRLLTGDALELLPGLGTFDLVFADAVAGKQVGLDLTIAALNPRGMLVVDDMLPAPGAVWDDEFTARQDAVRRRLLTHERLVAVELPHGVVLATAR</sequence>